<name>A0ABD0ZPG4_CARAN</name>
<evidence type="ECO:0000313" key="10">
    <source>
        <dbReference type="Proteomes" id="UP001558713"/>
    </source>
</evidence>
<evidence type="ECO:0000256" key="5">
    <source>
        <dbReference type="ARBA" id="ARBA00023163"/>
    </source>
</evidence>
<dbReference type="InterPro" id="IPR015300">
    <property type="entry name" value="DNA-bd_pseudobarrel_sf"/>
</dbReference>
<dbReference type="SUPFAM" id="SSF101936">
    <property type="entry name" value="DNA-binding pseudobarrel domain"/>
    <property type="match status" value="2"/>
</dbReference>
<dbReference type="Pfam" id="PF02362">
    <property type="entry name" value="B3"/>
    <property type="match status" value="2"/>
</dbReference>
<dbReference type="InterPro" id="IPR039218">
    <property type="entry name" value="REM_fam"/>
</dbReference>
<evidence type="ECO:0000259" key="8">
    <source>
        <dbReference type="PROSITE" id="PS50863"/>
    </source>
</evidence>
<dbReference type="Proteomes" id="UP001558713">
    <property type="component" value="Unassembled WGS sequence"/>
</dbReference>
<dbReference type="PROSITE" id="PS50863">
    <property type="entry name" value="B3"/>
    <property type="match status" value="2"/>
</dbReference>
<proteinExistence type="predicted"/>
<dbReference type="CDD" id="cd10017">
    <property type="entry name" value="B3_DNA"/>
    <property type="match status" value="2"/>
</dbReference>
<gene>
    <name evidence="9" type="ORF">V5N11_023225</name>
</gene>
<dbReference type="EMBL" id="JBANAX010000702">
    <property type="protein sequence ID" value="KAL1196535.1"/>
    <property type="molecule type" value="Genomic_DNA"/>
</dbReference>
<dbReference type="AlphaFoldDB" id="A0ABD0ZPG4"/>
<keyword evidence="5" id="KW-0804">Transcription</keyword>
<dbReference type="PANTHER" id="PTHR31674">
    <property type="entry name" value="B3 DOMAIN-CONTAINING PROTEIN REM-LIKE 3-RELATED"/>
    <property type="match status" value="1"/>
</dbReference>
<evidence type="ECO:0000256" key="2">
    <source>
        <dbReference type="ARBA" id="ARBA00022737"/>
    </source>
</evidence>
<protein>
    <submittedName>
        <fullName evidence="9">B3 domain-containing protein</fullName>
    </submittedName>
</protein>
<accession>A0ABD0ZPG4</accession>
<feature type="region of interest" description="Disordered" evidence="7">
    <location>
        <begin position="149"/>
        <end position="181"/>
    </location>
</feature>
<keyword evidence="3" id="KW-0805">Transcription regulation</keyword>
<organism evidence="9 10">
    <name type="scientific">Cardamine amara subsp. amara</name>
    <dbReference type="NCBI Taxonomy" id="228776"/>
    <lineage>
        <taxon>Eukaryota</taxon>
        <taxon>Viridiplantae</taxon>
        <taxon>Streptophyta</taxon>
        <taxon>Embryophyta</taxon>
        <taxon>Tracheophyta</taxon>
        <taxon>Spermatophyta</taxon>
        <taxon>Magnoliopsida</taxon>
        <taxon>eudicotyledons</taxon>
        <taxon>Gunneridae</taxon>
        <taxon>Pentapetalae</taxon>
        <taxon>rosids</taxon>
        <taxon>malvids</taxon>
        <taxon>Brassicales</taxon>
        <taxon>Brassicaceae</taxon>
        <taxon>Cardamineae</taxon>
        <taxon>Cardamine</taxon>
    </lineage>
</organism>
<evidence type="ECO:0000256" key="6">
    <source>
        <dbReference type="ARBA" id="ARBA00023242"/>
    </source>
</evidence>
<keyword evidence="2" id="KW-0677">Repeat</keyword>
<dbReference type="PANTHER" id="PTHR31674:SF62">
    <property type="entry name" value="B3 DOMAIN-CONTAINING PROTEIN REM14-RELATED"/>
    <property type="match status" value="1"/>
</dbReference>
<evidence type="ECO:0000256" key="7">
    <source>
        <dbReference type="SAM" id="MobiDB-lite"/>
    </source>
</evidence>
<reference evidence="9 10" key="1">
    <citation type="submission" date="2024-04" db="EMBL/GenBank/DDBJ databases">
        <title>Genome assembly C_amara_ONT_v2.</title>
        <authorList>
            <person name="Yant L."/>
            <person name="Moore C."/>
            <person name="Slenker M."/>
        </authorList>
    </citation>
    <scope>NUCLEOTIDE SEQUENCE [LARGE SCALE GENOMIC DNA]</scope>
    <source>
        <tissue evidence="9">Leaf</tissue>
    </source>
</reference>
<dbReference type="InterPro" id="IPR003340">
    <property type="entry name" value="B3_DNA-bd"/>
</dbReference>
<sequence length="336" mass="38894">MVETGQDLEFFKVFLPEFSSHELVIPPAFIDILKKPLPKEALLLDEIGRSWSVEIKTEDTEERFRVLFKKGWESFAEDQSLEFGDFLVFCYDGDLRFSVTIFAKGGCKRDLGGVIATDRSRVSDDKEPVVVKPVDIFTKPELRRGCGMRVKRKRKRKRDSVKEQPRVLVQDEPESLSTTKTKPEYQEITRRNVNRDGDTYDISWVLGKKHKGFEEPVDKTKIPHFVRTINNASIHKLEIPTTFLKCNGIQLEEDIKICDENGKKWPSKIVNCKRQVNLSREPWLSFCRSHKLMKNNKCSFEFIVASNGRCNEIHVRIFRGSLLTTITKSGYRVLAM</sequence>
<keyword evidence="6" id="KW-0539">Nucleus</keyword>
<evidence type="ECO:0000313" key="9">
    <source>
        <dbReference type="EMBL" id="KAL1196535.1"/>
    </source>
</evidence>
<dbReference type="SMART" id="SM01019">
    <property type="entry name" value="B3"/>
    <property type="match status" value="2"/>
</dbReference>
<feature type="domain" description="TF-B3" evidence="8">
    <location>
        <begin position="222"/>
        <end position="321"/>
    </location>
</feature>
<comment type="caution">
    <text evidence="9">The sequence shown here is derived from an EMBL/GenBank/DDBJ whole genome shotgun (WGS) entry which is preliminary data.</text>
</comment>
<feature type="compositionally biased region" description="Basic residues" evidence="7">
    <location>
        <begin position="149"/>
        <end position="159"/>
    </location>
</feature>
<dbReference type="Gene3D" id="2.40.330.10">
    <property type="entry name" value="DNA-binding pseudobarrel domain"/>
    <property type="match status" value="2"/>
</dbReference>
<keyword evidence="4" id="KW-0238">DNA-binding</keyword>
<dbReference type="GO" id="GO:0003677">
    <property type="term" value="F:DNA binding"/>
    <property type="evidence" value="ECO:0007669"/>
    <property type="project" value="UniProtKB-KW"/>
</dbReference>
<evidence type="ECO:0000256" key="3">
    <source>
        <dbReference type="ARBA" id="ARBA00023015"/>
    </source>
</evidence>
<evidence type="ECO:0000256" key="1">
    <source>
        <dbReference type="ARBA" id="ARBA00004123"/>
    </source>
</evidence>
<dbReference type="GO" id="GO:0005634">
    <property type="term" value="C:nucleus"/>
    <property type="evidence" value="ECO:0007669"/>
    <property type="project" value="UniProtKB-SubCell"/>
</dbReference>
<keyword evidence="10" id="KW-1185">Reference proteome</keyword>
<comment type="subcellular location">
    <subcellularLocation>
        <location evidence="1">Nucleus</location>
    </subcellularLocation>
</comment>
<feature type="domain" description="TF-B3" evidence="8">
    <location>
        <begin position="8"/>
        <end position="105"/>
    </location>
</feature>
<evidence type="ECO:0000256" key="4">
    <source>
        <dbReference type="ARBA" id="ARBA00023125"/>
    </source>
</evidence>